<feature type="signal peptide" evidence="1">
    <location>
        <begin position="1"/>
        <end position="27"/>
    </location>
</feature>
<dbReference type="KEGG" id="tvr:TVD_10475"/>
<evidence type="ECO:0000313" key="2">
    <source>
        <dbReference type="EMBL" id="AKJ95755.1"/>
    </source>
</evidence>
<proteinExistence type="predicted"/>
<dbReference type="RefSeq" id="WP_047251565.1">
    <property type="nucleotide sequence ID" value="NZ_CP011367.1"/>
</dbReference>
<dbReference type="OrthoDB" id="9792653at2"/>
<gene>
    <name evidence="2" type="ORF">TVD_10475</name>
</gene>
<keyword evidence="3" id="KW-1185">Reference proteome</keyword>
<dbReference type="InterPro" id="IPR006597">
    <property type="entry name" value="Sel1-like"/>
</dbReference>
<dbReference type="SUPFAM" id="SSF81901">
    <property type="entry name" value="HCP-like"/>
    <property type="match status" value="2"/>
</dbReference>
<name>A0A0G3G3I2_9GAMM</name>
<dbReference type="Pfam" id="PF08238">
    <property type="entry name" value="Sel1"/>
    <property type="match status" value="5"/>
</dbReference>
<evidence type="ECO:0000256" key="1">
    <source>
        <dbReference type="SAM" id="SignalP"/>
    </source>
</evidence>
<dbReference type="InterPro" id="IPR050767">
    <property type="entry name" value="Sel1_AlgK"/>
</dbReference>
<dbReference type="Gene3D" id="1.25.40.10">
    <property type="entry name" value="Tetratricopeptide repeat domain"/>
    <property type="match status" value="2"/>
</dbReference>
<dbReference type="STRING" id="106634.TVD_10475"/>
<accession>A0A0G3G3I2</accession>
<dbReference type="AlphaFoldDB" id="A0A0G3G3I2"/>
<organism evidence="2 3">
    <name type="scientific">Thioalkalivibrio versutus</name>
    <dbReference type="NCBI Taxonomy" id="106634"/>
    <lineage>
        <taxon>Bacteria</taxon>
        <taxon>Pseudomonadati</taxon>
        <taxon>Pseudomonadota</taxon>
        <taxon>Gammaproteobacteria</taxon>
        <taxon>Chromatiales</taxon>
        <taxon>Ectothiorhodospiraceae</taxon>
        <taxon>Thioalkalivibrio</taxon>
    </lineage>
</organism>
<feature type="chain" id="PRO_5002553720" evidence="1">
    <location>
        <begin position="28"/>
        <end position="268"/>
    </location>
</feature>
<dbReference type="InterPro" id="IPR011990">
    <property type="entry name" value="TPR-like_helical_dom_sf"/>
</dbReference>
<dbReference type="EMBL" id="CP011367">
    <property type="protein sequence ID" value="AKJ95755.1"/>
    <property type="molecule type" value="Genomic_DNA"/>
</dbReference>
<reference evidence="2 3" key="1">
    <citation type="submission" date="2015-04" db="EMBL/GenBank/DDBJ databases">
        <title>Complete Sequence for the Genome of the Thioalkalivibrio versutus D301.</title>
        <authorList>
            <person name="Mu T."/>
            <person name="Zhou J."/>
            <person name="Xu X."/>
        </authorList>
    </citation>
    <scope>NUCLEOTIDE SEQUENCE [LARGE SCALE GENOMIC DNA]</scope>
    <source>
        <strain evidence="2 3">D301</strain>
    </source>
</reference>
<evidence type="ECO:0000313" key="3">
    <source>
        <dbReference type="Proteomes" id="UP000064201"/>
    </source>
</evidence>
<dbReference type="SMART" id="SM00671">
    <property type="entry name" value="SEL1"/>
    <property type="match status" value="5"/>
</dbReference>
<dbReference type="PANTHER" id="PTHR11102:SF160">
    <property type="entry name" value="ERAD-ASSOCIATED E3 UBIQUITIN-PROTEIN LIGASE COMPONENT HRD3"/>
    <property type="match status" value="1"/>
</dbReference>
<dbReference type="PATRIC" id="fig|106634.4.peg.2140"/>
<protein>
    <submittedName>
        <fullName evidence="2">Sel1 domain-containing protein repeat-containing protein</fullName>
    </submittedName>
</protein>
<sequence>MSRSLRALFVSLPLALPLLATGGLAHAQQAFGYDEAERQQELLEVWYEIRESNAQKGNTAAMFDVGMANYAGRGTAVDYDQALRWFARAADADHASAHYYLGYLFATGKGTSADAERSHEHYSRAAELGHADAQYWLGSHLANGEQDPAAALEWLGKAADQGLPAAQYYVGLMHENGRGTTRDPAAAARWYTAAAEQGYRHAQIGLGRLHQNGRGVERDLVQAHVWYSMADDRERLASLETRMNNRDLVTAQGRLKEQNAALQAASAR</sequence>
<dbReference type="Proteomes" id="UP000064201">
    <property type="component" value="Chromosome"/>
</dbReference>
<keyword evidence="1" id="KW-0732">Signal</keyword>
<dbReference type="PANTHER" id="PTHR11102">
    <property type="entry name" value="SEL-1-LIKE PROTEIN"/>
    <property type="match status" value="1"/>
</dbReference>